<evidence type="ECO:0008006" key="3">
    <source>
        <dbReference type="Google" id="ProtNLM"/>
    </source>
</evidence>
<proteinExistence type="predicted"/>
<dbReference type="Gene3D" id="1.10.3210.10">
    <property type="entry name" value="Hypothetical protein af1432"/>
    <property type="match status" value="1"/>
</dbReference>
<protein>
    <recommendedName>
        <fullName evidence="3">HDOD domain-containing protein</fullName>
    </recommendedName>
</protein>
<dbReference type="SUPFAM" id="SSF109604">
    <property type="entry name" value="HD-domain/PDEase-like"/>
    <property type="match status" value="1"/>
</dbReference>
<dbReference type="OrthoDB" id="6335332at2"/>
<accession>A0A2S9VD37</accession>
<evidence type="ECO:0000313" key="2">
    <source>
        <dbReference type="Proteomes" id="UP000238949"/>
    </source>
</evidence>
<dbReference type="Proteomes" id="UP000238949">
    <property type="component" value="Unassembled WGS sequence"/>
</dbReference>
<dbReference type="EMBL" id="PVNP01000051">
    <property type="protein sequence ID" value="PRO74382.1"/>
    <property type="molecule type" value="Genomic_DNA"/>
</dbReference>
<comment type="caution">
    <text evidence="1">The sequence shown here is derived from an EMBL/GenBank/DDBJ whole genome shotgun (WGS) entry which is preliminary data.</text>
</comment>
<gene>
    <name evidence="1" type="ORF">C6Y40_06345</name>
</gene>
<dbReference type="AlphaFoldDB" id="A0A2S9VD37"/>
<keyword evidence="2" id="KW-1185">Reference proteome</keyword>
<reference evidence="2" key="1">
    <citation type="journal article" date="2020" name="Int. J. Syst. Evol. Microbiol.">
        <title>Alteromonas alba sp. nov., a marine bacterium isolated from the seawater of the West Pacific Ocean.</title>
        <authorList>
            <person name="Sun C."/>
            <person name="Wu Y.-H."/>
            <person name="Xamxidin M."/>
            <person name="Cheng H."/>
            <person name="Xu X.-W."/>
        </authorList>
    </citation>
    <scope>NUCLEOTIDE SEQUENCE [LARGE SCALE GENOMIC DNA]</scope>
    <source>
        <strain evidence="2">190</strain>
    </source>
</reference>
<sequence length="540" mass="60957">MTAMLAALQELVRDSEALPPLPAREAAHLSRYLDVSARWLDFAQAHLPLLTVIGSRPFSSTEPTKHLWLRHTSLYLLLCLRNRVNHHTQQQGVSALLSYYQLKQQSLLNKQRLSSAIKQLSRCGQQYWAAHILPARNRPPLYNDCFDIAWLWQRYLLRAPGSDFNDILVKLAMTLPVTGQQLLHALTDYPGLLHEGLITASGQHIGPVMSQLTDQVLIYSNTEERFCWLAKKQVRLMRKQSLSVEHWASLYSKLDEQPEEGEVIRPGDHGWALPVSYPTSRPPLSLQTLLKALNDPDIAVDKIVAMVEVEPAFSHFLTDAASKDNRMQLPVQNVKQSILTYGLERVGHMLVQYALFQRLTQHWFPLLDWYSRLAQTAILLSSELANESGRITPQYASLVTTVALSPLFTSAQEKGKTAVKHNDQRLFDVTTLLQNNTGQGNSATRQRLISLASAWEQDKGQSRLIACCGRLPQEVPGLLRLPHCISGLSLIWARQWLLGHKPCAQTTEFIQQTQQAFPQLIALQSQLQPKVSHLLNCPLT</sequence>
<dbReference type="RefSeq" id="WP_105933853.1">
    <property type="nucleotide sequence ID" value="NZ_PVNP01000051.1"/>
</dbReference>
<name>A0A2S9VD37_9ALTE</name>
<evidence type="ECO:0000313" key="1">
    <source>
        <dbReference type="EMBL" id="PRO74382.1"/>
    </source>
</evidence>
<organism evidence="1 2">
    <name type="scientific">Alteromonas alba</name>
    <dbReference type="NCBI Taxonomy" id="2079529"/>
    <lineage>
        <taxon>Bacteria</taxon>
        <taxon>Pseudomonadati</taxon>
        <taxon>Pseudomonadota</taxon>
        <taxon>Gammaproteobacteria</taxon>
        <taxon>Alteromonadales</taxon>
        <taxon>Alteromonadaceae</taxon>
        <taxon>Alteromonas/Salinimonas group</taxon>
        <taxon>Alteromonas</taxon>
    </lineage>
</organism>